<reference evidence="3" key="1">
    <citation type="submission" date="2021-01" db="EMBL/GenBank/DDBJ databases">
        <authorList>
            <person name="Corre E."/>
            <person name="Pelletier E."/>
            <person name="Niang G."/>
            <person name="Scheremetjew M."/>
            <person name="Finn R."/>
            <person name="Kale V."/>
            <person name="Holt S."/>
            <person name="Cochrane G."/>
            <person name="Meng A."/>
            <person name="Brown T."/>
            <person name="Cohen L."/>
        </authorList>
    </citation>
    <scope>NUCLEOTIDE SEQUENCE</scope>
    <source>
        <strain evidence="3">CCMP644</strain>
    </source>
</reference>
<feature type="transmembrane region" description="Helical" evidence="2">
    <location>
        <begin position="114"/>
        <end position="134"/>
    </location>
</feature>
<dbReference type="AlphaFoldDB" id="A0A7S1GYT1"/>
<keyword evidence="2" id="KW-0812">Transmembrane</keyword>
<evidence type="ECO:0000256" key="2">
    <source>
        <dbReference type="SAM" id="Phobius"/>
    </source>
</evidence>
<gene>
    <name evidence="3" type="ORF">HAND00432_LOCUS10966</name>
</gene>
<proteinExistence type="predicted"/>
<feature type="compositionally biased region" description="Basic and acidic residues" evidence="1">
    <location>
        <begin position="142"/>
        <end position="157"/>
    </location>
</feature>
<protein>
    <submittedName>
        <fullName evidence="3">Uncharacterized protein</fullName>
    </submittedName>
</protein>
<feature type="region of interest" description="Disordered" evidence="1">
    <location>
        <begin position="142"/>
        <end position="203"/>
    </location>
</feature>
<feature type="compositionally biased region" description="Polar residues" evidence="1">
    <location>
        <begin position="1"/>
        <end position="10"/>
    </location>
</feature>
<keyword evidence="2" id="KW-1133">Transmembrane helix</keyword>
<name>A0A7S1GYT1_HEMAN</name>
<evidence type="ECO:0000313" key="3">
    <source>
        <dbReference type="EMBL" id="CAD8956428.1"/>
    </source>
</evidence>
<sequence>MSPSSRQPLVQTVPPHHHPVAPNIFPRDSQPLVVCPGLTNLSPHQADYIACTLFTSMVFKFIMLPCCVQLFASDGCARRFVLCQLPVLAFQLFSITMCQWSNRAYTMPWRIFRNSLLVPGFLLLWGILAVWAEASELEQQRMEREQSLRDAKPRTRASEAAMASMQPMMEPSPARADAPFMEQPPRKHAVASPENEAAKQHIF</sequence>
<keyword evidence="2" id="KW-0472">Membrane</keyword>
<feature type="transmembrane region" description="Helical" evidence="2">
    <location>
        <begin position="80"/>
        <end position="102"/>
    </location>
</feature>
<evidence type="ECO:0000256" key="1">
    <source>
        <dbReference type="SAM" id="MobiDB-lite"/>
    </source>
</evidence>
<accession>A0A7S1GYT1</accession>
<feature type="region of interest" description="Disordered" evidence="1">
    <location>
        <begin position="1"/>
        <end position="22"/>
    </location>
</feature>
<organism evidence="3">
    <name type="scientific">Hemiselmis andersenii</name>
    <name type="common">Cryptophyte alga</name>
    <dbReference type="NCBI Taxonomy" id="464988"/>
    <lineage>
        <taxon>Eukaryota</taxon>
        <taxon>Cryptophyceae</taxon>
        <taxon>Cryptomonadales</taxon>
        <taxon>Hemiselmidaceae</taxon>
        <taxon>Hemiselmis</taxon>
    </lineage>
</organism>
<feature type="transmembrane region" description="Helical" evidence="2">
    <location>
        <begin position="46"/>
        <end position="68"/>
    </location>
</feature>
<dbReference type="EMBL" id="HBFX01018106">
    <property type="protein sequence ID" value="CAD8956428.1"/>
    <property type="molecule type" value="Transcribed_RNA"/>
</dbReference>